<gene>
    <name evidence="2" type="ORF">SISSUDRAFT_757233</name>
</gene>
<organism evidence="2 3">
    <name type="scientific">Sistotremastrum suecicum HHB10207 ss-3</name>
    <dbReference type="NCBI Taxonomy" id="1314776"/>
    <lineage>
        <taxon>Eukaryota</taxon>
        <taxon>Fungi</taxon>
        <taxon>Dikarya</taxon>
        <taxon>Basidiomycota</taxon>
        <taxon>Agaricomycotina</taxon>
        <taxon>Agaricomycetes</taxon>
        <taxon>Sistotremastrales</taxon>
        <taxon>Sistotremastraceae</taxon>
        <taxon>Sistotremastrum</taxon>
    </lineage>
</organism>
<keyword evidence="3" id="KW-1185">Reference proteome</keyword>
<dbReference type="Proteomes" id="UP000076798">
    <property type="component" value="Unassembled WGS sequence"/>
</dbReference>
<accession>A0A166DD21</accession>
<reference evidence="2 3" key="1">
    <citation type="journal article" date="2016" name="Mol. Biol. Evol.">
        <title>Comparative Genomics of Early-Diverging Mushroom-Forming Fungi Provides Insights into the Origins of Lignocellulose Decay Capabilities.</title>
        <authorList>
            <person name="Nagy L.G."/>
            <person name="Riley R."/>
            <person name="Tritt A."/>
            <person name="Adam C."/>
            <person name="Daum C."/>
            <person name="Floudas D."/>
            <person name="Sun H."/>
            <person name="Yadav J.S."/>
            <person name="Pangilinan J."/>
            <person name="Larsson K.H."/>
            <person name="Matsuura K."/>
            <person name="Barry K."/>
            <person name="Labutti K."/>
            <person name="Kuo R."/>
            <person name="Ohm R.A."/>
            <person name="Bhattacharya S.S."/>
            <person name="Shirouzu T."/>
            <person name="Yoshinaga Y."/>
            <person name="Martin F.M."/>
            <person name="Grigoriev I.V."/>
            <person name="Hibbett D.S."/>
        </authorList>
    </citation>
    <scope>NUCLEOTIDE SEQUENCE [LARGE SCALE GENOMIC DNA]</scope>
    <source>
        <strain evidence="2 3">HHB10207 ss-3</strain>
    </source>
</reference>
<name>A0A166DD21_9AGAM</name>
<feature type="chain" id="PRO_5007872106" evidence="1">
    <location>
        <begin position="24"/>
        <end position="262"/>
    </location>
</feature>
<evidence type="ECO:0000313" key="2">
    <source>
        <dbReference type="EMBL" id="KZT38385.1"/>
    </source>
</evidence>
<dbReference type="OrthoDB" id="439917at2759"/>
<evidence type="ECO:0000256" key="1">
    <source>
        <dbReference type="SAM" id="SignalP"/>
    </source>
</evidence>
<dbReference type="AlphaFoldDB" id="A0A166DD21"/>
<dbReference type="EMBL" id="KV428064">
    <property type="protein sequence ID" value="KZT38385.1"/>
    <property type="molecule type" value="Genomic_DNA"/>
</dbReference>
<sequence>MRFNAYSALFSLTITSLVTSSSAYMHGVMKHHRARGLTDTCAYVNSGLSINAPSYGLQYFGLLQSCLCIADLGTFITSSTVAAEAVKVAGLTLTTTTISNLILDAAGERGNCRYPPYSVPSCVATNPCGYECSSGYAHSGDTCVLSSTVSKTKVSGRHLKDSVVSDTKSDTTADCLTSVKGHNLHSTSRLDCKASDATSSISKAKLQSIRSTEDVDYKHRAARSSTDGLLDTFLSSDTIVDSELPGLLDLDSDSLLESSSSL</sequence>
<feature type="signal peptide" evidence="1">
    <location>
        <begin position="1"/>
        <end position="23"/>
    </location>
</feature>
<keyword evidence="1" id="KW-0732">Signal</keyword>
<evidence type="ECO:0000313" key="3">
    <source>
        <dbReference type="Proteomes" id="UP000076798"/>
    </source>
</evidence>
<proteinExistence type="predicted"/>
<protein>
    <submittedName>
        <fullName evidence="2">Uncharacterized protein</fullName>
    </submittedName>
</protein>